<protein>
    <submittedName>
        <fullName evidence="2">Uncharacterized protein</fullName>
    </submittedName>
</protein>
<keyword evidence="3" id="KW-1185">Reference proteome</keyword>
<evidence type="ECO:0000313" key="3">
    <source>
        <dbReference type="Proteomes" id="UP000191522"/>
    </source>
</evidence>
<dbReference type="OrthoDB" id="4365346at2759"/>
<sequence length="243" mass="27344">MDFRVAREHDELKTDRLKMLYQLPMKQELVLRFGPRVTWTNAVLVEAIGQNARHVEAAALQVVGTPHNPHSACSHCKRGRGPFATCITLDNFPGCANCHWRDKGGECTLNTLTRDSQSGAQTGHRSRPSDASESSQDSPSQVQELLRLVLNDIEAVCGTLSDIQQGYYEIRELAYICTERTLTVGDYLQSRPDSVRSAYEQTREAQRSLNDKLRAFGQLLIQVADLLSALHVQRRRLTELESH</sequence>
<feature type="compositionally biased region" description="Low complexity" evidence="1">
    <location>
        <begin position="129"/>
        <end position="139"/>
    </location>
</feature>
<dbReference type="Pfam" id="PF12511">
    <property type="entry name" value="DUF3716"/>
    <property type="match status" value="1"/>
</dbReference>
<name>A0A1V6NRA3_PENDC</name>
<proteinExistence type="predicted"/>
<dbReference type="Proteomes" id="UP000191522">
    <property type="component" value="Unassembled WGS sequence"/>
</dbReference>
<accession>A0A1V6NRA3</accession>
<feature type="compositionally biased region" description="Polar residues" evidence="1">
    <location>
        <begin position="113"/>
        <end position="123"/>
    </location>
</feature>
<reference evidence="3" key="1">
    <citation type="journal article" date="2017" name="Nat. Microbiol.">
        <title>Global analysis of biosynthetic gene clusters reveals vast potential of secondary metabolite production in Penicillium species.</title>
        <authorList>
            <person name="Nielsen J.C."/>
            <person name="Grijseels S."/>
            <person name="Prigent S."/>
            <person name="Ji B."/>
            <person name="Dainat J."/>
            <person name="Nielsen K.F."/>
            <person name="Frisvad J.C."/>
            <person name="Workman M."/>
            <person name="Nielsen J."/>
        </authorList>
    </citation>
    <scope>NUCLEOTIDE SEQUENCE [LARGE SCALE GENOMIC DNA]</scope>
    <source>
        <strain evidence="3">IBT 11843</strain>
    </source>
</reference>
<evidence type="ECO:0000313" key="2">
    <source>
        <dbReference type="EMBL" id="OQD67251.1"/>
    </source>
</evidence>
<comment type="caution">
    <text evidence="2">The sequence shown here is derived from an EMBL/GenBank/DDBJ whole genome shotgun (WGS) entry which is preliminary data.</text>
</comment>
<evidence type="ECO:0000256" key="1">
    <source>
        <dbReference type="SAM" id="MobiDB-lite"/>
    </source>
</evidence>
<dbReference type="AlphaFoldDB" id="A0A1V6NRA3"/>
<gene>
    <name evidence="2" type="ORF">PENDEC_c041G01655</name>
</gene>
<dbReference type="EMBL" id="MDYL01000041">
    <property type="protein sequence ID" value="OQD67251.1"/>
    <property type="molecule type" value="Genomic_DNA"/>
</dbReference>
<feature type="region of interest" description="Disordered" evidence="1">
    <location>
        <begin position="113"/>
        <end position="139"/>
    </location>
</feature>
<dbReference type="InterPro" id="IPR022190">
    <property type="entry name" value="DUF3716"/>
</dbReference>
<organism evidence="2 3">
    <name type="scientific">Penicillium decumbens</name>
    <dbReference type="NCBI Taxonomy" id="69771"/>
    <lineage>
        <taxon>Eukaryota</taxon>
        <taxon>Fungi</taxon>
        <taxon>Dikarya</taxon>
        <taxon>Ascomycota</taxon>
        <taxon>Pezizomycotina</taxon>
        <taxon>Eurotiomycetes</taxon>
        <taxon>Eurotiomycetidae</taxon>
        <taxon>Eurotiales</taxon>
        <taxon>Aspergillaceae</taxon>
        <taxon>Penicillium</taxon>
    </lineage>
</organism>